<reference evidence="1 2" key="1">
    <citation type="journal article" date="2019" name="Sci. Rep.">
        <title>Orb-weaving spider Araneus ventricosus genome elucidates the spidroin gene catalogue.</title>
        <authorList>
            <person name="Kono N."/>
            <person name="Nakamura H."/>
            <person name="Ohtoshi R."/>
            <person name="Moran D.A.P."/>
            <person name="Shinohara A."/>
            <person name="Yoshida Y."/>
            <person name="Fujiwara M."/>
            <person name="Mori M."/>
            <person name="Tomita M."/>
            <person name="Arakawa K."/>
        </authorList>
    </citation>
    <scope>NUCLEOTIDE SEQUENCE [LARGE SCALE GENOMIC DNA]</scope>
</reference>
<accession>A0A4Y2FUV3</accession>
<dbReference type="Proteomes" id="UP000499080">
    <property type="component" value="Unassembled WGS sequence"/>
</dbReference>
<comment type="caution">
    <text evidence="1">The sequence shown here is derived from an EMBL/GenBank/DDBJ whole genome shotgun (WGS) entry which is preliminary data.</text>
</comment>
<organism evidence="1 2">
    <name type="scientific">Araneus ventricosus</name>
    <name type="common">Orbweaver spider</name>
    <name type="synonym">Epeira ventricosa</name>
    <dbReference type="NCBI Taxonomy" id="182803"/>
    <lineage>
        <taxon>Eukaryota</taxon>
        <taxon>Metazoa</taxon>
        <taxon>Ecdysozoa</taxon>
        <taxon>Arthropoda</taxon>
        <taxon>Chelicerata</taxon>
        <taxon>Arachnida</taxon>
        <taxon>Araneae</taxon>
        <taxon>Araneomorphae</taxon>
        <taxon>Entelegynae</taxon>
        <taxon>Araneoidea</taxon>
        <taxon>Araneidae</taxon>
        <taxon>Araneus</taxon>
    </lineage>
</organism>
<evidence type="ECO:0000313" key="2">
    <source>
        <dbReference type="Proteomes" id="UP000499080"/>
    </source>
</evidence>
<keyword evidence="2" id="KW-1185">Reference proteome</keyword>
<evidence type="ECO:0000313" key="1">
    <source>
        <dbReference type="EMBL" id="GBM45292.1"/>
    </source>
</evidence>
<sequence length="154" mass="17256">MECKILRNWRRLPPSKNWYCLTETGFRAATWHYREGRPPADCGRNSSCSWHHSENELLQIGYFKDSSEPDSLQRDSKPDASAVKLELIGRRSGDLLSVLMKAGSALAQAMAVCWLEGGQVSTCNQPVCGLDTLDLYLELWSGEQFPMTAGALSW</sequence>
<dbReference type="EMBL" id="BGPR01001095">
    <property type="protein sequence ID" value="GBM45292.1"/>
    <property type="molecule type" value="Genomic_DNA"/>
</dbReference>
<proteinExistence type="predicted"/>
<gene>
    <name evidence="1" type="ORF">AVEN_36651_1</name>
</gene>
<name>A0A4Y2FUV3_ARAVE</name>
<protein>
    <submittedName>
        <fullName evidence="1">Uncharacterized protein</fullName>
    </submittedName>
</protein>
<dbReference type="AlphaFoldDB" id="A0A4Y2FUV3"/>